<organism evidence="7 8">
    <name type="scientific">Prunus yedoensis var. nudiflora</name>
    <dbReference type="NCBI Taxonomy" id="2094558"/>
    <lineage>
        <taxon>Eukaryota</taxon>
        <taxon>Viridiplantae</taxon>
        <taxon>Streptophyta</taxon>
        <taxon>Embryophyta</taxon>
        <taxon>Tracheophyta</taxon>
        <taxon>Spermatophyta</taxon>
        <taxon>Magnoliopsida</taxon>
        <taxon>eudicotyledons</taxon>
        <taxon>Gunneridae</taxon>
        <taxon>Pentapetalae</taxon>
        <taxon>rosids</taxon>
        <taxon>fabids</taxon>
        <taxon>Rosales</taxon>
        <taxon>Rosaceae</taxon>
        <taxon>Amygdaloideae</taxon>
        <taxon>Amygdaleae</taxon>
        <taxon>Prunus</taxon>
    </lineage>
</organism>
<accession>A0A314YAA9</accession>
<dbReference type="InterPro" id="IPR010264">
    <property type="entry name" value="Self-incomp_S1"/>
</dbReference>
<dbReference type="Proteomes" id="UP000250321">
    <property type="component" value="Unassembled WGS sequence"/>
</dbReference>
<name>A0A314YAA9_PRUYE</name>
<feature type="chain" id="PRO_5028483288" description="S-protein homolog" evidence="6">
    <location>
        <begin position="24"/>
        <end position="132"/>
    </location>
</feature>
<evidence type="ECO:0000256" key="1">
    <source>
        <dbReference type="ARBA" id="ARBA00004613"/>
    </source>
</evidence>
<sequence>MASFLGNAALLMMLLLFTGAAESSPDERYLKLTNNLTGNLNLTLDCAANLTAIGQQVLPPHAAFEFGFDRHATISCSAEWPVLRLFSWFYPYSPEDHQDNCTYWKIVQDGPCMFNSTTKNEDCLPWMRDDDA</sequence>
<evidence type="ECO:0000313" key="7">
    <source>
        <dbReference type="EMBL" id="PQQ01721.1"/>
    </source>
</evidence>
<dbReference type="Pfam" id="PF05938">
    <property type="entry name" value="Self-incomp_S1"/>
    <property type="match status" value="1"/>
</dbReference>
<dbReference type="OrthoDB" id="10296498at2759"/>
<dbReference type="GO" id="GO:0060320">
    <property type="term" value="P:rejection of self pollen"/>
    <property type="evidence" value="ECO:0007669"/>
    <property type="project" value="UniProtKB-KW"/>
</dbReference>
<comment type="caution">
    <text evidence="7">The sequence shown here is derived from an EMBL/GenBank/DDBJ whole genome shotgun (WGS) entry which is preliminary data.</text>
</comment>
<keyword evidence="5 6" id="KW-0732">Signal</keyword>
<dbReference type="GO" id="GO:0005576">
    <property type="term" value="C:extracellular region"/>
    <property type="evidence" value="ECO:0007669"/>
    <property type="project" value="UniProtKB-SubCell"/>
</dbReference>
<comment type="similarity">
    <text evidence="2">Belongs to the plant self-incompatibility (S1) protein family.</text>
</comment>
<evidence type="ECO:0000256" key="5">
    <source>
        <dbReference type="ARBA" id="ARBA00022729"/>
    </source>
</evidence>
<evidence type="ECO:0000256" key="6">
    <source>
        <dbReference type="SAM" id="SignalP"/>
    </source>
</evidence>
<keyword evidence="4" id="KW-0964">Secreted</keyword>
<comment type="subcellular location">
    <subcellularLocation>
        <location evidence="1">Secreted</location>
    </subcellularLocation>
</comment>
<protein>
    <recommendedName>
        <fullName evidence="9">S-protein homolog</fullName>
    </recommendedName>
</protein>
<dbReference type="EMBL" id="PJQY01001540">
    <property type="protein sequence ID" value="PQQ01721.1"/>
    <property type="molecule type" value="Genomic_DNA"/>
</dbReference>
<dbReference type="AlphaFoldDB" id="A0A314YAA9"/>
<evidence type="ECO:0008006" key="9">
    <source>
        <dbReference type="Google" id="ProtNLM"/>
    </source>
</evidence>
<proteinExistence type="inferred from homology"/>
<keyword evidence="3" id="KW-0713">Self-incompatibility</keyword>
<evidence type="ECO:0000256" key="2">
    <source>
        <dbReference type="ARBA" id="ARBA00005581"/>
    </source>
</evidence>
<evidence type="ECO:0000256" key="3">
    <source>
        <dbReference type="ARBA" id="ARBA00022471"/>
    </source>
</evidence>
<keyword evidence="8" id="KW-1185">Reference proteome</keyword>
<gene>
    <name evidence="7" type="ORF">Pyn_07680</name>
</gene>
<reference evidence="7 8" key="1">
    <citation type="submission" date="2018-02" db="EMBL/GenBank/DDBJ databases">
        <title>Draft genome of wild Prunus yedoensis var. nudiflora.</title>
        <authorList>
            <person name="Baek S."/>
            <person name="Kim J.-H."/>
            <person name="Choi K."/>
            <person name="Kim G.-B."/>
            <person name="Cho A."/>
            <person name="Jang H."/>
            <person name="Shin C.-H."/>
            <person name="Yu H.-J."/>
            <person name="Mun J.-H."/>
        </authorList>
    </citation>
    <scope>NUCLEOTIDE SEQUENCE [LARGE SCALE GENOMIC DNA]</scope>
    <source>
        <strain evidence="8">cv. Jeju island</strain>
        <tissue evidence="7">Leaf</tissue>
    </source>
</reference>
<feature type="signal peptide" evidence="6">
    <location>
        <begin position="1"/>
        <end position="23"/>
    </location>
</feature>
<evidence type="ECO:0000313" key="8">
    <source>
        <dbReference type="Proteomes" id="UP000250321"/>
    </source>
</evidence>
<evidence type="ECO:0000256" key="4">
    <source>
        <dbReference type="ARBA" id="ARBA00022525"/>
    </source>
</evidence>